<organism evidence="1 2">
    <name type="scientific">Hyalomma asiaticum</name>
    <name type="common">Tick</name>
    <dbReference type="NCBI Taxonomy" id="266040"/>
    <lineage>
        <taxon>Eukaryota</taxon>
        <taxon>Metazoa</taxon>
        <taxon>Ecdysozoa</taxon>
        <taxon>Arthropoda</taxon>
        <taxon>Chelicerata</taxon>
        <taxon>Arachnida</taxon>
        <taxon>Acari</taxon>
        <taxon>Parasitiformes</taxon>
        <taxon>Ixodida</taxon>
        <taxon>Ixodoidea</taxon>
        <taxon>Ixodidae</taxon>
        <taxon>Hyalomminae</taxon>
        <taxon>Hyalomma</taxon>
    </lineage>
</organism>
<keyword evidence="2" id="KW-1185">Reference proteome</keyword>
<reference evidence="1" key="1">
    <citation type="submission" date="2020-05" db="EMBL/GenBank/DDBJ databases">
        <title>Large-scale comparative analyses of tick genomes elucidate their genetic diversity and vector capacities.</title>
        <authorList>
            <person name="Jia N."/>
            <person name="Wang J."/>
            <person name="Shi W."/>
            <person name="Du L."/>
            <person name="Sun Y."/>
            <person name="Zhan W."/>
            <person name="Jiang J."/>
            <person name="Wang Q."/>
            <person name="Zhang B."/>
            <person name="Ji P."/>
            <person name="Sakyi L.B."/>
            <person name="Cui X."/>
            <person name="Yuan T."/>
            <person name="Jiang B."/>
            <person name="Yang W."/>
            <person name="Lam T.T.-Y."/>
            <person name="Chang Q."/>
            <person name="Ding S."/>
            <person name="Wang X."/>
            <person name="Zhu J."/>
            <person name="Ruan X."/>
            <person name="Zhao L."/>
            <person name="Wei J."/>
            <person name="Que T."/>
            <person name="Du C."/>
            <person name="Cheng J."/>
            <person name="Dai P."/>
            <person name="Han X."/>
            <person name="Huang E."/>
            <person name="Gao Y."/>
            <person name="Liu J."/>
            <person name="Shao H."/>
            <person name="Ye R."/>
            <person name="Li L."/>
            <person name="Wei W."/>
            <person name="Wang X."/>
            <person name="Wang C."/>
            <person name="Yang T."/>
            <person name="Huo Q."/>
            <person name="Li W."/>
            <person name="Guo W."/>
            <person name="Chen H."/>
            <person name="Zhou L."/>
            <person name="Ni X."/>
            <person name="Tian J."/>
            <person name="Zhou Y."/>
            <person name="Sheng Y."/>
            <person name="Liu T."/>
            <person name="Pan Y."/>
            <person name="Xia L."/>
            <person name="Li J."/>
            <person name="Zhao F."/>
            <person name="Cao W."/>
        </authorList>
    </citation>
    <scope>NUCLEOTIDE SEQUENCE</scope>
    <source>
        <strain evidence="1">Hyas-2018</strain>
    </source>
</reference>
<evidence type="ECO:0000313" key="1">
    <source>
        <dbReference type="EMBL" id="KAH6947975.1"/>
    </source>
</evidence>
<proteinExistence type="predicted"/>
<evidence type="ECO:0000313" key="2">
    <source>
        <dbReference type="Proteomes" id="UP000821845"/>
    </source>
</evidence>
<dbReference type="Proteomes" id="UP000821845">
    <property type="component" value="Chromosome 1"/>
</dbReference>
<sequence>MQRPWKTMSRVTLLVENNFVIVTDNFQEFVDAGEFEELAVCEEVSTDEAIIAVVRSSAEVATEDNLDSEDNVNLTPESAFSCKDSLEYLMKVKAYCVKNSLSKESLQCLSFVEDEIVRSAVPKHRQVKITAFFC</sequence>
<protein>
    <submittedName>
        <fullName evidence="1">Uncharacterized protein</fullName>
    </submittedName>
</protein>
<name>A0ACB7TLN0_HYAAI</name>
<comment type="caution">
    <text evidence="1">The sequence shown here is derived from an EMBL/GenBank/DDBJ whole genome shotgun (WGS) entry which is preliminary data.</text>
</comment>
<gene>
    <name evidence="1" type="ORF">HPB50_022291</name>
</gene>
<dbReference type="EMBL" id="CM023481">
    <property type="protein sequence ID" value="KAH6947975.1"/>
    <property type="molecule type" value="Genomic_DNA"/>
</dbReference>
<accession>A0ACB7TLN0</accession>